<dbReference type="OrthoDB" id="9807356at2"/>
<keyword evidence="1" id="KW-0328">Glycosyltransferase</keyword>
<keyword evidence="4" id="KW-1185">Reference proteome</keyword>
<organism evidence="3 4">
    <name type="scientific">Sinomonas humi</name>
    <dbReference type="NCBI Taxonomy" id="1338436"/>
    <lineage>
        <taxon>Bacteria</taxon>
        <taxon>Bacillati</taxon>
        <taxon>Actinomycetota</taxon>
        <taxon>Actinomycetes</taxon>
        <taxon>Micrococcales</taxon>
        <taxon>Micrococcaceae</taxon>
        <taxon>Sinomonas</taxon>
    </lineage>
</organism>
<proteinExistence type="predicted"/>
<dbReference type="Gene3D" id="3.40.50.2000">
    <property type="entry name" value="Glycogen Phosphorylase B"/>
    <property type="match status" value="2"/>
</dbReference>
<dbReference type="Pfam" id="PF01075">
    <property type="entry name" value="Glyco_transf_9"/>
    <property type="match status" value="1"/>
</dbReference>
<evidence type="ECO:0000256" key="1">
    <source>
        <dbReference type="ARBA" id="ARBA00022676"/>
    </source>
</evidence>
<dbReference type="CDD" id="cd03789">
    <property type="entry name" value="GT9_LPS_heptosyltransferase"/>
    <property type="match status" value="1"/>
</dbReference>
<dbReference type="GO" id="GO:0008713">
    <property type="term" value="F:ADP-heptose-lipopolysaccharide heptosyltransferase activity"/>
    <property type="evidence" value="ECO:0007669"/>
    <property type="project" value="TreeGrafter"/>
</dbReference>
<name>A0A0B2ADX8_9MICC</name>
<dbReference type="InterPro" id="IPR051199">
    <property type="entry name" value="LPS_LOS_Heptosyltrfase"/>
</dbReference>
<dbReference type="PANTHER" id="PTHR30160:SF1">
    <property type="entry name" value="LIPOPOLYSACCHARIDE 1,2-N-ACETYLGLUCOSAMINETRANSFERASE-RELATED"/>
    <property type="match status" value="1"/>
</dbReference>
<dbReference type="EMBL" id="JTDL01000141">
    <property type="protein sequence ID" value="KHL01420.1"/>
    <property type="molecule type" value="Genomic_DNA"/>
</dbReference>
<gene>
    <name evidence="3" type="ORF">LK10_16290</name>
</gene>
<reference evidence="3 4" key="1">
    <citation type="submission" date="2014-09" db="EMBL/GenBank/DDBJ databases">
        <title>Genome sequence of Sinomonas sp. MUSC 117.</title>
        <authorList>
            <person name="Lee L.-H."/>
        </authorList>
    </citation>
    <scope>NUCLEOTIDE SEQUENCE [LARGE SCALE GENOMIC DNA]</scope>
    <source>
        <strain evidence="3 4">MUSC 117</strain>
    </source>
</reference>
<dbReference type="GO" id="GO:0009244">
    <property type="term" value="P:lipopolysaccharide core region biosynthetic process"/>
    <property type="evidence" value="ECO:0007669"/>
    <property type="project" value="TreeGrafter"/>
</dbReference>
<dbReference type="SUPFAM" id="SSF53756">
    <property type="entry name" value="UDP-Glycosyltransferase/glycogen phosphorylase"/>
    <property type="match status" value="1"/>
</dbReference>
<dbReference type="PANTHER" id="PTHR30160">
    <property type="entry name" value="TETRAACYLDISACCHARIDE 4'-KINASE-RELATED"/>
    <property type="match status" value="1"/>
</dbReference>
<dbReference type="GO" id="GO:0005829">
    <property type="term" value="C:cytosol"/>
    <property type="evidence" value="ECO:0007669"/>
    <property type="project" value="TreeGrafter"/>
</dbReference>
<dbReference type="Proteomes" id="UP000030982">
    <property type="component" value="Unassembled WGS sequence"/>
</dbReference>
<accession>A0A0B2ADX8</accession>
<evidence type="ECO:0000256" key="2">
    <source>
        <dbReference type="ARBA" id="ARBA00022679"/>
    </source>
</evidence>
<protein>
    <recommendedName>
        <fullName evidence="5">Glycosyl transferase</fullName>
    </recommendedName>
</protein>
<dbReference type="AlphaFoldDB" id="A0A0B2ADX8"/>
<evidence type="ECO:0000313" key="3">
    <source>
        <dbReference type="EMBL" id="KHL01420.1"/>
    </source>
</evidence>
<evidence type="ECO:0008006" key="5">
    <source>
        <dbReference type="Google" id="ProtNLM"/>
    </source>
</evidence>
<sequence>MSSFRRILFVDVMGGLGDVVLALPAVHALALSHPEAAVHVLTLEPWHVLLEGDPLIDEVIPLAGRGSEDVQGAAREALARIRPDLSITTNRRHGLPELLEAAGGVAVTNLWRSPPPDQRVDERYLELLARDGIIEPHFVGQPPRVAVTPEELKAAGELLAALNPAGRRPVFLVPDSGMAVKRWPQQHWARLTSMLLRSGQTPVLVAEEPESWPALSDAGAVRTPRLSLRQLAALYAAAAEREGVCVGGDTGPVRLATAAGMHAVGLYGPTVAARYGLHPELGVNLQGLPGCPERHPANFTEQVCWWDAQCPFADGGEPGGPACMSHIAPEEVAAALGI</sequence>
<dbReference type="RefSeq" id="WP_043125825.1">
    <property type="nucleotide sequence ID" value="NZ_JTDL01000141.1"/>
</dbReference>
<keyword evidence="2" id="KW-0808">Transferase</keyword>
<comment type="caution">
    <text evidence="3">The sequence shown here is derived from an EMBL/GenBank/DDBJ whole genome shotgun (WGS) entry which is preliminary data.</text>
</comment>
<dbReference type="InterPro" id="IPR002201">
    <property type="entry name" value="Glyco_trans_9"/>
</dbReference>
<dbReference type="STRING" id="1338436.LK10_16290"/>
<evidence type="ECO:0000313" key="4">
    <source>
        <dbReference type="Proteomes" id="UP000030982"/>
    </source>
</evidence>